<dbReference type="GO" id="GO:0000155">
    <property type="term" value="F:phosphorelay sensor kinase activity"/>
    <property type="evidence" value="ECO:0007669"/>
    <property type="project" value="InterPro"/>
</dbReference>
<dbReference type="InterPro" id="IPR001789">
    <property type="entry name" value="Sig_transdc_resp-reg_receiver"/>
</dbReference>
<dbReference type="Pfam" id="PF00072">
    <property type="entry name" value="Response_reg"/>
    <property type="match status" value="1"/>
</dbReference>
<keyword evidence="2" id="KW-0238">DNA-binding</keyword>
<dbReference type="Pfam" id="PF08521">
    <property type="entry name" value="2CSK_N"/>
    <property type="match status" value="1"/>
</dbReference>
<dbReference type="PROSITE" id="PS51755">
    <property type="entry name" value="OMPR_PHOB"/>
    <property type="match status" value="1"/>
</dbReference>
<dbReference type="Pfam" id="PF00512">
    <property type="entry name" value="HisKA"/>
    <property type="match status" value="1"/>
</dbReference>
<dbReference type="InterPro" id="IPR013727">
    <property type="entry name" value="2CSK_N"/>
</dbReference>
<evidence type="ECO:0000256" key="3">
    <source>
        <dbReference type="ARBA" id="ARBA00023163"/>
    </source>
</evidence>
<dbReference type="PROSITE" id="PS50110">
    <property type="entry name" value="RESPONSE_REGULATORY"/>
    <property type="match status" value="1"/>
</dbReference>
<dbReference type="SMART" id="SM00448">
    <property type="entry name" value="REC"/>
    <property type="match status" value="1"/>
</dbReference>
<feature type="non-terminal residue" evidence="4">
    <location>
        <position position="1"/>
    </location>
</feature>
<dbReference type="Gene3D" id="1.10.287.130">
    <property type="match status" value="1"/>
</dbReference>
<reference evidence="4" key="1">
    <citation type="submission" date="2020-11" db="EMBL/GenBank/DDBJ databases">
        <authorList>
            <person name="Tran Van P."/>
        </authorList>
    </citation>
    <scope>NUCLEOTIDE SEQUENCE</scope>
</reference>
<dbReference type="SUPFAM" id="SSF55874">
    <property type="entry name" value="ATPase domain of HSP90 chaperone/DNA topoisomerase II/histidine kinase"/>
    <property type="match status" value="1"/>
</dbReference>
<dbReference type="PANTHER" id="PTHR48111">
    <property type="entry name" value="REGULATOR OF RPOS"/>
    <property type="match status" value="1"/>
</dbReference>
<keyword evidence="3" id="KW-0804">Transcription</keyword>
<name>A0A7R8WWF4_9CRUS</name>
<evidence type="ECO:0000256" key="2">
    <source>
        <dbReference type="ARBA" id="ARBA00023125"/>
    </source>
</evidence>
<dbReference type="AlphaFoldDB" id="A0A7R8WWF4"/>
<dbReference type="GO" id="GO:0000976">
    <property type="term" value="F:transcription cis-regulatory region binding"/>
    <property type="evidence" value="ECO:0007669"/>
    <property type="project" value="TreeGrafter"/>
</dbReference>
<dbReference type="GO" id="GO:0005829">
    <property type="term" value="C:cytosol"/>
    <property type="evidence" value="ECO:0007669"/>
    <property type="project" value="TreeGrafter"/>
</dbReference>
<dbReference type="Gene3D" id="6.10.250.690">
    <property type="match status" value="1"/>
</dbReference>
<dbReference type="GO" id="GO:0006355">
    <property type="term" value="P:regulation of DNA-templated transcription"/>
    <property type="evidence" value="ECO:0007669"/>
    <property type="project" value="InterPro"/>
</dbReference>
<sequence length="519" mass="57515">TPDLAEVIRERLTQDGHAVDWIEDGQQAVNVLSYQLYSLVLLDLGLPKLDGMSVLQYLRAAKNKTPVLILTARSGIDDRVGALDLGADDYLIKPVDLRELSARCRALIRRGAGEAVSVSQYGNLSFDRAAARLFVDEQEITLPRRELCILDLLLNHKDRALSKSQIADQICSFDESAEMPSDNAIELGSLRARLVLLLVVVLLASGTFLLIATSNFARSAADEAYDKLLASAALAAMDNLSVIDQQIYLDLPYSSLDTLAQSRDDRVVYRLKTDAGEVLTGEDKLPEPDSKALTQAQQLKQPYFFTGYYSGEDFRFVVLERVLTESGMQGRKVWLQMGQSRLARKALSRDLILRALIGTRTQDRNHAFIAEAAHQLRTPLASLQAQTEMALESDDPADFRQRAERINRNARDTNSRISQLLSYATLAHRTDVLTPEPVVMETVIISSLADLVPLAIQKGVELDFDNQLGKQAVVVDPEAVREMLRNLVDNALKYGQQDGHKKQVSVSLEAAAEEGWVVL</sequence>
<dbReference type="Gene3D" id="3.30.565.10">
    <property type="entry name" value="Histidine kinase-like ATPase, C-terminal domain"/>
    <property type="match status" value="1"/>
</dbReference>
<dbReference type="SMART" id="SM00388">
    <property type="entry name" value="HisKA"/>
    <property type="match status" value="1"/>
</dbReference>
<keyword evidence="1" id="KW-0805">Transcription regulation</keyword>
<dbReference type="InterPro" id="IPR003661">
    <property type="entry name" value="HisK_dim/P_dom"/>
</dbReference>
<feature type="non-terminal residue" evidence="4">
    <location>
        <position position="519"/>
    </location>
</feature>
<dbReference type="InterPro" id="IPR001867">
    <property type="entry name" value="OmpR/PhoB-type_DNA-bd"/>
</dbReference>
<dbReference type="InterPro" id="IPR036890">
    <property type="entry name" value="HATPase_C_sf"/>
</dbReference>
<dbReference type="InterPro" id="IPR036388">
    <property type="entry name" value="WH-like_DNA-bd_sf"/>
</dbReference>
<dbReference type="Gene3D" id="3.40.50.2300">
    <property type="match status" value="1"/>
</dbReference>
<accession>A0A7R8WWF4</accession>
<evidence type="ECO:0008006" key="5">
    <source>
        <dbReference type="Google" id="ProtNLM"/>
    </source>
</evidence>
<dbReference type="OrthoDB" id="10061308at2759"/>
<dbReference type="SUPFAM" id="SSF46894">
    <property type="entry name" value="C-terminal effector domain of the bipartite response regulators"/>
    <property type="match status" value="1"/>
</dbReference>
<dbReference type="PROSITE" id="PS50109">
    <property type="entry name" value="HIS_KIN"/>
    <property type="match status" value="1"/>
</dbReference>
<dbReference type="SUPFAM" id="SSF47384">
    <property type="entry name" value="Homodimeric domain of signal transducing histidine kinase"/>
    <property type="match status" value="1"/>
</dbReference>
<gene>
    <name evidence="4" type="ORF">CTOB1V02_LOCUS14231</name>
</gene>
<dbReference type="InterPro" id="IPR005467">
    <property type="entry name" value="His_kinase_dom"/>
</dbReference>
<evidence type="ECO:0000256" key="1">
    <source>
        <dbReference type="ARBA" id="ARBA00023015"/>
    </source>
</evidence>
<dbReference type="InterPro" id="IPR011006">
    <property type="entry name" value="CheY-like_superfamily"/>
</dbReference>
<dbReference type="InterPro" id="IPR016032">
    <property type="entry name" value="Sig_transdc_resp-reg_C-effctor"/>
</dbReference>
<organism evidence="4">
    <name type="scientific">Cyprideis torosa</name>
    <dbReference type="NCBI Taxonomy" id="163714"/>
    <lineage>
        <taxon>Eukaryota</taxon>
        <taxon>Metazoa</taxon>
        <taxon>Ecdysozoa</taxon>
        <taxon>Arthropoda</taxon>
        <taxon>Crustacea</taxon>
        <taxon>Oligostraca</taxon>
        <taxon>Ostracoda</taxon>
        <taxon>Podocopa</taxon>
        <taxon>Podocopida</taxon>
        <taxon>Cytherocopina</taxon>
        <taxon>Cytheroidea</taxon>
        <taxon>Cytherideidae</taxon>
        <taxon>Cyprideis</taxon>
    </lineage>
</organism>
<dbReference type="EMBL" id="OB678902">
    <property type="protein sequence ID" value="CAD7236416.1"/>
    <property type="molecule type" value="Genomic_DNA"/>
</dbReference>
<dbReference type="PANTHER" id="PTHR48111:SF67">
    <property type="entry name" value="TRANSCRIPTIONAL REGULATORY PROTEIN TCTD"/>
    <property type="match status" value="1"/>
</dbReference>
<dbReference type="CDD" id="cd00082">
    <property type="entry name" value="HisKA"/>
    <property type="match status" value="1"/>
</dbReference>
<dbReference type="InterPro" id="IPR039420">
    <property type="entry name" value="WalR-like"/>
</dbReference>
<dbReference type="SUPFAM" id="SSF52172">
    <property type="entry name" value="CheY-like"/>
    <property type="match status" value="1"/>
</dbReference>
<dbReference type="Gene3D" id="1.10.10.10">
    <property type="entry name" value="Winged helix-like DNA-binding domain superfamily/Winged helix DNA-binding domain"/>
    <property type="match status" value="1"/>
</dbReference>
<dbReference type="InterPro" id="IPR036097">
    <property type="entry name" value="HisK_dim/P_sf"/>
</dbReference>
<protein>
    <recommendedName>
        <fullName evidence="5">OmpR-like protein</fullName>
    </recommendedName>
</protein>
<proteinExistence type="predicted"/>
<dbReference type="CDD" id="cd00383">
    <property type="entry name" value="trans_reg_C"/>
    <property type="match status" value="1"/>
</dbReference>
<dbReference type="GO" id="GO:0000156">
    <property type="term" value="F:phosphorelay response regulator activity"/>
    <property type="evidence" value="ECO:0007669"/>
    <property type="project" value="TreeGrafter"/>
</dbReference>
<dbReference type="GO" id="GO:0032993">
    <property type="term" value="C:protein-DNA complex"/>
    <property type="evidence" value="ECO:0007669"/>
    <property type="project" value="TreeGrafter"/>
</dbReference>
<evidence type="ECO:0000313" key="4">
    <source>
        <dbReference type="EMBL" id="CAD7236416.1"/>
    </source>
</evidence>